<gene>
    <name evidence="2" type="ORF">GND69_002812</name>
</gene>
<reference evidence="2" key="1">
    <citation type="journal article" date="2018" name="Genome Biol.">
        <title>SKESA: strategic k-mer extension for scrupulous assemblies.</title>
        <authorList>
            <person name="Souvorov A."/>
            <person name="Agarwala R."/>
            <person name="Lipman D.J."/>
        </authorList>
    </citation>
    <scope>NUCLEOTIDE SEQUENCE</scope>
    <source>
        <strain evidence="2">128-87</strain>
    </source>
</reference>
<accession>A0A735RE80</accession>
<organism evidence="2">
    <name type="scientific">Salmonella enterica subsp. diarizonae serovar 48:i:z</name>
    <dbReference type="NCBI Taxonomy" id="1192842"/>
    <lineage>
        <taxon>Bacteria</taxon>
        <taxon>Pseudomonadati</taxon>
        <taxon>Pseudomonadota</taxon>
        <taxon>Gammaproteobacteria</taxon>
        <taxon>Enterobacterales</taxon>
        <taxon>Enterobacteriaceae</taxon>
        <taxon>Salmonella</taxon>
    </lineage>
</organism>
<comment type="caution">
    <text evidence="2">The sequence shown here is derived from an EMBL/GenBank/DDBJ whole genome shotgun (WGS) entry which is preliminary data.</text>
</comment>
<dbReference type="InterPro" id="IPR001584">
    <property type="entry name" value="Integrase_cat-core"/>
</dbReference>
<reference evidence="2" key="2">
    <citation type="submission" date="2018-07" db="EMBL/GenBank/DDBJ databases">
        <authorList>
            <consortium name="NCBI Pathogen Detection Project"/>
        </authorList>
    </citation>
    <scope>NUCLEOTIDE SEQUENCE</scope>
    <source>
        <strain evidence="2">128-87</strain>
    </source>
</reference>
<feature type="domain" description="Integrase catalytic" evidence="1">
    <location>
        <begin position="20"/>
        <end position="50"/>
    </location>
</feature>
<sequence length="58" mass="6723">MPLLKDVGWAVIDYIRHGRQDMADYIRYYNLDRGHTSNSGISPVRYEQLSFNKVSGFA</sequence>
<evidence type="ECO:0000259" key="1">
    <source>
        <dbReference type="Pfam" id="PF13333"/>
    </source>
</evidence>
<dbReference type="Pfam" id="PF13333">
    <property type="entry name" value="rve_2"/>
    <property type="match status" value="1"/>
</dbReference>
<proteinExistence type="predicted"/>
<name>A0A735RE80_SALDZ</name>
<dbReference type="EMBL" id="DAASUW010000016">
    <property type="protein sequence ID" value="HAE7123029.1"/>
    <property type="molecule type" value="Genomic_DNA"/>
</dbReference>
<dbReference type="GO" id="GO:0015074">
    <property type="term" value="P:DNA integration"/>
    <property type="evidence" value="ECO:0007669"/>
    <property type="project" value="InterPro"/>
</dbReference>
<dbReference type="AlphaFoldDB" id="A0A735RE80"/>
<evidence type="ECO:0000313" key="2">
    <source>
        <dbReference type="EMBL" id="HAE7123029.1"/>
    </source>
</evidence>
<protein>
    <submittedName>
        <fullName evidence="2">IS3 family transposase</fullName>
    </submittedName>
</protein>